<evidence type="ECO:0000256" key="1">
    <source>
        <dbReference type="SAM" id="SignalP"/>
    </source>
</evidence>
<dbReference type="InterPro" id="IPR047876">
    <property type="entry name" value="SHKBP1/KCTD3"/>
</dbReference>
<dbReference type="WBParaSite" id="GPUH_0001105901-mRNA-1">
    <property type="protein sequence ID" value="GPUH_0001105901-mRNA-1"/>
    <property type="gene ID" value="GPUH_0001105901"/>
</dbReference>
<dbReference type="Proteomes" id="UP000271098">
    <property type="component" value="Unassembled WGS sequence"/>
</dbReference>
<evidence type="ECO:0000313" key="3">
    <source>
        <dbReference type="Proteomes" id="UP000271098"/>
    </source>
</evidence>
<evidence type="ECO:0000313" key="2">
    <source>
        <dbReference type="EMBL" id="VDN18261.1"/>
    </source>
</evidence>
<evidence type="ECO:0000313" key="4">
    <source>
        <dbReference type="WBParaSite" id="GPUH_0001105901-mRNA-1"/>
    </source>
</evidence>
<dbReference type="PANTHER" id="PTHR15859:SF1">
    <property type="entry name" value="BTB DOMAIN-CONTAINING PROTEIN"/>
    <property type="match status" value="1"/>
</dbReference>
<feature type="chain" id="PRO_5043138828" evidence="1">
    <location>
        <begin position="18"/>
        <end position="198"/>
    </location>
</feature>
<dbReference type="EMBL" id="UYRT01078309">
    <property type="protein sequence ID" value="VDN18261.1"/>
    <property type="molecule type" value="Genomic_DNA"/>
</dbReference>
<organism evidence="4">
    <name type="scientific">Gongylonema pulchrum</name>
    <dbReference type="NCBI Taxonomy" id="637853"/>
    <lineage>
        <taxon>Eukaryota</taxon>
        <taxon>Metazoa</taxon>
        <taxon>Ecdysozoa</taxon>
        <taxon>Nematoda</taxon>
        <taxon>Chromadorea</taxon>
        <taxon>Rhabditida</taxon>
        <taxon>Spirurina</taxon>
        <taxon>Spiruromorpha</taxon>
        <taxon>Spiruroidea</taxon>
        <taxon>Gongylonematidae</taxon>
        <taxon>Gongylonema</taxon>
    </lineage>
</organism>
<accession>A0A183DQQ5</accession>
<name>A0A183DQQ5_9BILA</name>
<dbReference type="AlphaFoldDB" id="A0A183DQQ5"/>
<dbReference type="PANTHER" id="PTHR15859">
    <property type="entry name" value="SETA BINDING PROTEIN 1"/>
    <property type="match status" value="1"/>
</dbReference>
<keyword evidence="1" id="KW-0732">Signal</keyword>
<sequence>MVMLMFCRLCTIRTVDGTAITSFLVHECEGSNRMGSRPRRFLFTGTSGGSIQQHYEKRLEFILSRDLRTSFTGVTEQLGGIQLFLLISQMWDLTTALDQYHANLVSPSLTLSTQGNVAEKPTSAATAGASSAATASNANAMLLAHRSHAAVRQGPTADELLNLIDGCEICCASLNTTPSSTPHASSIHLPGLDYQRPY</sequence>
<feature type="signal peptide" evidence="1">
    <location>
        <begin position="1"/>
        <end position="17"/>
    </location>
</feature>
<dbReference type="OrthoDB" id="6077599at2759"/>
<reference evidence="2 3" key="2">
    <citation type="submission" date="2018-11" db="EMBL/GenBank/DDBJ databases">
        <authorList>
            <consortium name="Pathogen Informatics"/>
        </authorList>
    </citation>
    <scope>NUCLEOTIDE SEQUENCE [LARGE SCALE GENOMIC DNA]</scope>
</reference>
<keyword evidence="3" id="KW-1185">Reference proteome</keyword>
<protein>
    <submittedName>
        <fullName evidence="2 4">Uncharacterized protein</fullName>
    </submittedName>
</protein>
<reference evidence="4" key="1">
    <citation type="submission" date="2016-06" db="UniProtKB">
        <authorList>
            <consortium name="WormBaseParasite"/>
        </authorList>
    </citation>
    <scope>IDENTIFICATION</scope>
</reference>
<gene>
    <name evidence="2" type="ORF">GPUH_LOCUS11046</name>
</gene>
<proteinExistence type="predicted"/>